<proteinExistence type="predicted"/>
<protein>
    <submittedName>
        <fullName evidence="2">Uncharacterized protein</fullName>
    </submittedName>
</protein>
<accession>A0ABU6SMN6</accession>
<evidence type="ECO:0000256" key="1">
    <source>
        <dbReference type="SAM" id="MobiDB-lite"/>
    </source>
</evidence>
<feature type="compositionally biased region" description="Basic residues" evidence="1">
    <location>
        <begin position="59"/>
        <end position="69"/>
    </location>
</feature>
<organism evidence="2 3">
    <name type="scientific">Stylosanthes scabra</name>
    <dbReference type="NCBI Taxonomy" id="79078"/>
    <lineage>
        <taxon>Eukaryota</taxon>
        <taxon>Viridiplantae</taxon>
        <taxon>Streptophyta</taxon>
        <taxon>Embryophyta</taxon>
        <taxon>Tracheophyta</taxon>
        <taxon>Spermatophyta</taxon>
        <taxon>Magnoliopsida</taxon>
        <taxon>eudicotyledons</taxon>
        <taxon>Gunneridae</taxon>
        <taxon>Pentapetalae</taxon>
        <taxon>rosids</taxon>
        <taxon>fabids</taxon>
        <taxon>Fabales</taxon>
        <taxon>Fabaceae</taxon>
        <taxon>Papilionoideae</taxon>
        <taxon>50 kb inversion clade</taxon>
        <taxon>dalbergioids sensu lato</taxon>
        <taxon>Dalbergieae</taxon>
        <taxon>Pterocarpus clade</taxon>
        <taxon>Stylosanthes</taxon>
    </lineage>
</organism>
<evidence type="ECO:0000313" key="2">
    <source>
        <dbReference type="EMBL" id="MED6137414.1"/>
    </source>
</evidence>
<reference evidence="2 3" key="1">
    <citation type="journal article" date="2023" name="Plants (Basel)">
        <title>Bridging the Gap: Combining Genomics and Transcriptomics Approaches to Understand Stylosanthes scabra, an Orphan Legume from the Brazilian Caatinga.</title>
        <authorList>
            <person name="Ferreira-Neto J.R.C."/>
            <person name="da Silva M.D."/>
            <person name="Binneck E."/>
            <person name="de Melo N.F."/>
            <person name="da Silva R.H."/>
            <person name="de Melo A.L.T.M."/>
            <person name="Pandolfi V."/>
            <person name="Bustamante F.O."/>
            <person name="Brasileiro-Vidal A.C."/>
            <person name="Benko-Iseppon A.M."/>
        </authorList>
    </citation>
    <scope>NUCLEOTIDE SEQUENCE [LARGE SCALE GENOMIC DNA]</scope>
    <source>
        <tissue evidence="2">Leaves</tissue>
    </source>
</reference>
<gene>
    <name evidence="2" type="ORF">PIB30_064840</name>
</gene>
<dbReference type="Proteomes" id="UP001341840">
    <property type="component" value="Unassembled WGS sequence"/>
</dbReference>
<feature type="compositionally biased region" description="Basic and acidic residues" evidence="1">
    <location>
        <begin position="70"/>
        <end position="84"/>
    </location>
</feature>
<evidence type="ECO:0000313" key="3">
    <source>
        <dbReference type="Proteomes" id="UP001341840"/>
    </source>
</evidence>
<dbReference type="EMBL" id="JASCZI010061053">
    <property type="protein sequence ID" value="MED6137414.1"/>
    <property type="molecule type" value="Genomic_DNA"/>
</dbReference>
<feature type="region of interest" description="Disordered" evidence="1">
    <location>
        <begin position="39"/>
        <end position="102"/>
    </location>
</feature>
<name>A0ABU6SMN6_9FABA</name>
<keyword evidence="3" id="KW-1185">Reference proteome</keyword>
<comment type="caution">
    <text evidence="2">The sequence shown here is derived from an EMBL/GenBank/DDBJ whole genome shotgun (WGS) entry which is preliminary data.</text>
</comment>
<sequence length="102" mass="11301">MGTQHCCYKAGDYLESPSLMSRAKQDVCVEGRLLKSPSSHTTILAPAGDFGSGRDNGAHHHRRHHHRGHHERESKRREGYEVEAFRPTSPGHSPGVGHSINN</sequence>